<reference evidence="2 3" key="1">
    <citation type="submission" date="2019-06" db="EMBL/GenBank/DDBJ databases">
        <authorList>
            <person name="Broberg M."/>
        </authorList>
    </citation>
    <scope>NUCLEOTIDE SEQUENCE [LARGE SCALE GENOMIC DNA]</scope>
</reference>
<dbReference type="Proteomes" id="UP000766486">
    <property type="component" value="Unassembled WGS sequence"/>
</dbReference>
<dbReference type="InterPro" id="IPR008579">
    <property type="entry name" value="UGlyAH_Cupin_dom"/>
</dbReference>
<dbReference type="Pfam" id="PF05899">
    <property type="entry name" value="Cupin_3"/>
    <property type="match status" value="1"/>
</dbReference>
<dbReference type="InterPro" id="IPR014710">
    <property type="entry name" value="RmlC-like_jellyroll"/>
</dbReference>
<name>A0ABY6UX20_BIOOC</name>
<accession>A0ABY6UX20</accession>
<feature type="domain" description="(S)-ureidoglycine aminohydrolase cupin" evidence="1">
    <location>
        <begin position="54"/>
        <end position="102"/>
    </location>
</feature>
<dbReference type="EMBL" id="CABFNS010000893">
    <property type="protein sequence ID" value="VUC34754.1"/>
    <property type="molecule type" value="Genomic_DNA"/>
</dbReference>
<proteinExistence type="predicted"/>
<evidence type="ECO:0000313" key="3">
    <source>
        <dbReference type="Proteomes" id="UP000766486"/>
    </source>
</evidence>
<gene>
    <name evidence="2" type="ORF">CLO192961_LOCUS391434</name>
</gene>
<evidence type="ECO:0000313" key="2">
    <source>
        <dbReference type="EMBL" id="VUC34754.1"/>
    </source>
</evidence>
<organism evidence="2 3">
    <name type="scientific">Bionectria ochroleuca</name>
    <name type="common">Gliocladium roseum</name>
    <dbReference type="NCBI Taxonomy" id="29856"/>
    <lineage>
        <taxon>Eukaryota</taxon>
        <taxon>Fungi</taxon>
        <taxon>Dikarya</taxon>
        <taxon>Ascomycota</taxon>
        <taxon>Pezizomycotina</taxon>
        <taxon>Sordariomycetes</taxon>
        <taxon>Hypocreomycetidae</taxon>
        <taxon>Hypocreales</taxon>
        <taxon>Bionectriaceae</taxon>
        <taxon>Clonostachys</taxon>
    </lineage>
</organism>
<dbReference type="SUPFAM" id="SSF51182">
    <property type="entry name" value="RmlC-like cupins"/>
    <property type="match status" value="1"/>
</dbReference>
<dbReference type="InterPro" id="IPR011051">
    <property type="entry name" value="RmlC_Cupin_sf"/>
</dbReference>
<sequence>MPASVPNDKGSASPADVPHGTWNSFPWEPFPEYAGSKSVLYRSADGTIVAGAAKESGTATLTYPCDEFFYVTEGWIKLAVHGGETFTLSKGQFTYLKKGTTIDFTFGPDFANVAVFIDKERITLI</sequence>
<evidence type="ECO:0000259" key="1">
    <source>
        <dbReference type="Pfam" id="PF05899"/>
    </source>
</evidence>
<comment type="caution">
    <text evidence="2">The sequence shown here is derived from an EMBL/GenBank/DDBJ whole genome shotgun (WGS) entry which is preliminary data.</text>
</comment>
<protein>
    <recommendedName>
        <fullName evidence="1">(S)-ureidoglycine aminohydrolase cupin domain-containing protein</fullName>
    </recommendedName>
</protein>
<keyword evidence="3" id="KW-1185">Reference proteome</keyword>
<dbReference type="Gene3D" id="2.60.120.10">
    <property type="entry name" value="Jelly Rolls"/>
    <property type="match status" value="1"/>
</dbReference>